<comment type="miscellaneous">
    <text evidence="9">Carbon 2 of the heme B porphyrin ring is defined according to the Fischer nomenclature.</text>
</comment>
<dbReference type="EC" id="2.5.1.141" evidence="9"/>
<dbReference type="NCBIfam" id="TIGR01473">
    <property type="entry name" value="cyoE_ctaB"/>
    <property type="match status" value="1"/>
</dbReference>
<evidence type="ECO:0000256" key="3">
    <source>
        <dbReference type="ARBA" id="ARBA00022679"/>
    </source>
</evidence>
<feature type="transmembrane region" description="Helical" evidence="9">
    <location>
        <begin position="244"/>
        <end position="265"/>
    </location>
</feature>
<evidence type="ECO:0000256" key="2">
    <source>
        <dbReference type="ARBA" id="ARBA00022475"/>
    </source>
</evidence>
<comment type="pathway">
    <text evidence="9">Porphyrin-containing compound metabolism; heme O biosynthesis; heme O from protoheme: step 1/1.</text>
</comment>
<dbReference type="FunFam" id="1.10.357.140:FF:000001">
    <property type="entry name" value="Protoheme IX farnesyltransferase"/>
    <property type="match status" value="1"/>
</dbReference>
<dbReference type="NCBIfam" id="NF003348">
    <property type="entry name" value="PRK04375.1-1"/>
    <property type="match status" value="1"/>
</dbReference>
<dbReference type="EMBL" id="BMJS01000010">
    <property type="protein sequence ID" value="GGF96408.1"/>
    <property type="molecule type" value="Genomic_DNA"/>
</dbReference>
<feature type="transmembrane region" description="Helical" evidence="9">
    <location>
        <begin position="49"/>
        <end position="73"/>
    </location>
</feature>
<comment type="subcellular location">
    <subcellularLocation>
        <location evidence="1 9">Cell membrane</location>
        <topology evidence="1 9">Multi-pass membrane protein</topology>
    </subcellularLocation>
</comment>
<dbReference type="PANTHER" id="PTHR43448">
    <property type="entry name" value="PROTOHEME IX FARNESYLTRANSFERASE, MITOCHONDRIAL"/>
    <property type="match status" value="1"/>
</dbReference>
<feature type="transmembrane region" description="Helical" evidence="9">
    <location>
        <begin position="94"/>
        <end position="115"/>
    </location>
</feature>
<dbReference type="HAMAP" id="MF_00154">
    <property type="entry name" value="CyoE_CtaB"/>
    <property type="match status" value="1"/>
</dbReference>
<evidence type="ECO:0000313" key="10">
    <source>
        <dbReference type="EMBL" id="GGF96408.1"/>
    </source>
</evidence>
<dbReference type="PANTHER" id="PTHR43448:SF2">
    <property type="entry name" value="PROTOHEME IX FARNESYLTRANSFERASE, MITOCHONDRIAL"/>
    <property type="match status" value="1"/>
</dbReference>
<feature type="transmembrane region" description="Helical" evidence="9">
    <location>
        <begin position="216"/>
        <end position="238"/>
    </location>
</feature>
<dbReference type="OrthoDB" id="9814417at2"/>
<dbReference type="InterPro" id="IPR030470">
    <property type="entry name" value="UbiA_prenylTrfase_CS"/>
</dbReference>
<sequence length="294" mass="32367">MDYVQSLQHDDGHVTLMKLIKLIKPGIIFGNIVTLCGGFFVAVQGNFSWVVFLSALIGMAFVIACGCVLNNYIDRDIDQLMKRTQKRPSACGLVSLRFAVSYSFILGIVGFVALYLGTNNLTVIIAAIGLFAYVVAYTLWFKRSSIFGTVVGAISGAVPPVIGYTAVTNRFDAVALTLFIILVCWQMPHFFAIAIYRKDDYAAANIPVLPLKRSMLYTQVNALIFVVLYVIATLMLAVVAHVHLLYLAVAFILGIAWIALSIKGFNAEDKAHWARKMFIFSIVSITLLSIFMAV</sequence>
<organism evidence="10 11">
    <name type="scientific">Cysteiniphilum litorale</name>
    <dbReference type="NCBI Taxonomy" id="2056700"/>
    <lineage>
        <taxon>Bacteria</taxon>
        <taxon>Pseudomonadati</taxon>
        <taxon>Pseudomonadota</taxon>
        <taxon>Gammaproteobacteria</taxon>
        <taxon>Thiotrichales</taxon>
        <taxon>Fastidiosibacteraceae</taxon>
        <taxon>Cysteiniphilum</taxon>
    </lineage>
</organism>
<feature type="transmembrane region" description="Helical" evidence="9">
    <location>
        <begin position="121"/>
        <end position="140"/>
    </location>
</feature>
<protein>
    <recommendedName>
        <fullName evidence="9">Protoheme IX farnesyltransferase</fullName>
        <ecNumber evidence="9">2.5.1.141</ecNumber>
    </recommendedName>
    <alternativeName>
        <fullName evidence="9">Heme B farnesyltransferase</fullName>
    </alternativeName>
    <alternativeName>
        <fullName evidence="9">Heme O synthase</fullName>
    </alternativeName>
</protein>
<evidence type="ECO:0000256" key="7">
    <source>
        <dbReference type="ARBA" id="ARBA00023136"/>
    </source>
</evidence>
<reference evidence="10" key="1">
    <citation type="journal article" date="2014" name="Int. J. Syst. Evol. Microbiol.">
        <title>Complete genome sequence of Corynebacterium casei LMG S-19264T (=DSM 44701T), isolated from a smear-ripened cheese.</title>
        <authorList>
            <consortium name="US DOE Joint Genome Institute (JGI-PGF)"/>
            <person name="Walter F."/>
            <person name="Albersmeier A."/>
            <person name="Kalinowski J."/>
            <person name="Ruckert C."/>
        </authorList>
    </citation>
    <scope>NUCLEOTIDE SEQUENCE</scope>
    <source>
        <strain evidence="10">CGMCC 1.15758</strain>
    </source>
</reference>
<dbReference type="GO" id="GO:0005886">
    <property type="term" value="C:plasma membrane"/>
    <property type="evidence" value="ECO:0007669"/>
    <property type="project" value="UniProtKB-SubCell"/>
</dbReference>
<comment type="similarity">
    <text evidence="9">Belongs to the UbiA prenyltransferase family. Protoheme IX farnesyltransferase subfamily.</text>
</comment>
<dbReference type="InterPro" id="IPR006369">
    <property type="entry name" value="Protohaem_IX_farnesylTrfase"/>
</dbReference>
<accession>A0A8J3E8T9</accession>
<dbReference type="Pfam" id="PF01040">
    <property type="entry name" value="UbiA"/>
    <property type="match status" value="1"/>
</dbReference>
<keyword evidence="7 9" id="KW-0472">Membrane</keyword>
<name>A0A8J3E8T9_9GAMM</name>
<feature type="transmembrane region" description="Helical" evidence="9">
    <location>
        <begin position="173"/>
        <end position="196"/>
    </location>
</feature>
<dbReference type="Gene3D" id="1.10.357.140">
    <property type="entry name" value="UbiA prenyltransferase"/>
    <property type="match status" value="1"/>
</dbReference>
<evidence type="ECO:0000256" key="9">
    <source>
        <dbReference type="HAMAP-Rule" id="MF_00154"/>
    </source>
</evidence>
<evidence type="ECO:0000256" key="6">
    <source>
        <dbReference type="ARBA" id="ARBA00023133"/>
    </source>
</evidence>
<dbReference type="PROSITE" id="PS00943">
    <property type="entry name" value="UBIA"/>
    <property type="match status" value="1"/>
</dbReference>
<feature type="transmembrane region" description="Helical" evidence="9">
    <location>
        <begin position="147"/>
        <end position="167"/>
    </location>
</feature>
<gene>
    <name evidence="9 10" type="primary">cyoE</name>
    <name evidence="10" type="ORF">GCM10010995_12060</name>
</gene>
<dbReference type="UniPathway" id="UPA00834">
    <property type="reaction ID" value="UER00712"/>
</dbReference>
<dbReference type="GO" id="GO:0008495">
    <property type="term" value="F:protoheme IX farnesyltransferase activity"/>
    <property type="evidence" value="ECO:0007669"/>
    <property type="project" value="UniProtKB-UniRule"/>
</dbReference>
<comment type="catalytic activity">
    <reaction evidence="8 9">
        <text>heme b + (2E,6E)-farnesyl diphosphate + H2O = Fe(II)-heme o + diphosphate</text>
        <dbReference type="Rhea" id="RHEA:28070"/>
        <dbReference type="ChEBI" id="CHEBI:15377"/>
        <dbReference type="ChEBI" id="CHEBI:33019"/>
        <dbReference type="ChEBI" id="CHEBI:60344"/>
        <dbReference type="ChEBI" id="CHEBI:60530"/>
        <dbReference type="ChEBI" id="CHEBI:175763"/>
        <dbReference type="EC" id="2.5.1.141"/>
    </reaction>
</comment>
<reference evidence="10" key="2">
    <citation type="submission" date="2020-09" db="EMBL/GenBank/DDBJ databases">
        <authorList>
            <person name="Sun Q."/>
            <person name="Zhou Y."/>
        </authorList>
    </citation>
    <scope>NUCLEOTIDE SEQUENCE</scope>
    <source>
        <strain evidence="10">CGMCC 1.15758</strain>
    </source>
</reference>
<keyword evidence="6 9" id="KW-0350">Heme biosynthesis</keyword>
<dbReference type="CDD" id="cd13957">
    <property type="entry name" value="PT_UbiA_Cox10"/>
    <property type="match status" value="1"/>
</dbReference>
<comment type="function">
    <text evidence="9">Converts heme B (protoheme IX) to heme O by substitution of the vinyl group on carbon 2 of heme B porphyrin ring with a hydroxyethyl farnesyl side group.</text>
</comment>
<dbReference type="AlphaFoldDB" id="A0A8J3E8T9"/>
<keyword evidence="4 9" id="KW-0812">Transmembrane</keyword>
<keyword evidence="11" id="KW-1185">Reference proteome</keyword>
<dbReference type="GO" id="GO:0048034">
    <property type="term" value="P:heme O biosynthetic process"/>
    <property type="evidence" value="ECO:0007669"/>
    <property type="project" value="UniProtKB-UniRule"/>
</dbReference>
<feature type="transmembrane region" description="Helical" evidence="9">
    <location>
        <begin position="277"/>
        <end position="293"/>
    </location>
</feature>
<dbReference type="InterPro" id="IPR044878">
    <property type="entry name" value="UbiA_sf"/>
</dbReference>
<evidence type="ECO:0000256" key="4">
    <source>
        <dbReference type="ARBA" id="ARBA00022692"/>
    </source>
</evidence>
<evidence type="ECO:0000256" key="8">
    <source>
        <dbReference type="ARBA" id="ARBA00047690"/>
    </source>
</evidence>
<keyword evidence="2 9" id="KW-1003">Cell membrane</keyword>
<evidence type="ECO:0000256" key="5">
    <source>
        <dbReference type="ARBA" id="ARBA00022989"/>
    </source>
</evidence>
<comment type="caution">
    <text evidence="10">The sequence shown here is derived from an EMBL/GenBank/DDBJ whole genome shotgun (WGS) entry which is preliminary data.</text>
</comment>
<dbReference type="Proteomes" id="UP000636949">
    <property type="component" value="Unassembled WGS sequence"/>
</dbReference>
<feature type="transmembrane region" description="Helical" evidence="9">
    <location>
        <begin position="26"/>
        <end position="43"/>
    </location>
</feature>
<dbReference type="RefSeq" id="WP_117002294.1">
    <property type="nucleotide sequence ID" value="NZ_BMJS01000010.1"/>
</dbReference>
<keyword evidence="3 9" id="KW-0808">Transferase</keyword>
<evidence type="ECO:0000256" key="1">
    <source>
        <dbReference type="ARBA" id="ARBA00004651"/>
    </source>
</evidence>
<evidence type="ECO:0000313" key="11">
    <source>
        <dbReference type="Proteomes" id="UP000636949"/>
    </source>
</evidence>
<proteinExistence type="inferred from homology"/>
<keyword evidence="5 9" id="KW-1133">Transmembrane helix</keyword>
<dbReference type="InterPro" id="IPR000537">
    <property type="entry name" value="UbiA_prenyltransferase"/>
</dbReference>